<evidence type="ECO:0000256" key="1">
    <source>
        <dbReference type="SAM" id="MobiDB-lite"/>
    </source>
</evidence>
<evidence type="ECO:0000313" key="3">
    <source>
        <dbReference type="Proteomes" id="UP001369815"/>
    </source>
</evidence>
<comment type="caution">
    <text evidence="2">The sequence shown here is derived from an EMBL/GenBank/DDBJ whole genome shotgun (WGS) entry which is preliminary data.</text>
</comment>
<protein>
    <submittedName>
        <fullName evidence="2">Uncharacterized protein</fullName>
    </submittedName>
</protein>
<name>A0AAX6MAE2_9PEZI</name>
<sequence>MPFPKVSKTLPRWPDPMGSIGNEIVSSKLGRRKAWWPRGTALEQFENVIQPEIETILGSLDLSYADIFVKLYMIGRSSDRANPIIMICCTNRHTRSDAEETIRASDLLSRHPGFGLGAAALPLENFTPLRRLADSTDIQATKTSGNSQDVQYADEGTDISMSHDMEKKSWSNVLSPSSKPELGRRIYFQQLKHDCPMNYSTGGIVLGVEGVQFQLTASHLLRTDLILSPIWALDDSNDCHFDAPEDDENEEEDEESDNEYDLAVTSRGSVTPEELECQLRRRRKSSNISSPLDAIDEPEGGVEDASHLDNMVPWPRIHLEFAGVIPGYFHEVLFSSLDYALVELRDTTVSRFQDCINRLTWEGRTLHVQDIAQVGSEKCAVIVITSSRGPVKGVVIPGATSYRSGLNSRIGKIFQVQLEVSVVKGDSGSAIIDAKTGHFYGHLILGARGSFVAYFVPATEVFRDIFEITGNIASIFGGEAGDDEFASTQFNKDRIASVSRTAANTRGIKGATMFPSRVNIPDKYVDSSSTDSESSTDLQE</sequence>
<feature type="compositionally biased region" description="Acidic residues" evidence="1">
    <location>
        <begin position="244"/>
        <end position="260"/>
    </location>
</feature>
<dbReference type="Proteomes" id="UP001369815">
    <property type="component" value="Unassembled WGS sequence"/>
</dbReference>
<dbReference type="EMBL" id="JBANMG010000009">
    <property type="protein sequence ID" value="KAK6949609.1"/>
    <property type="molecule type" value="Genomic_DNA"/>
</dbReference>
<dbReference type="AlphaFoldDB" id="A0AAX6MAE2"/>
<organism evidence="2 3">
    <name type="scientific">Daldinia eschscholtzii</name>
    <dbReference type="NCBI Taxonomy" id="292717"/>
    <lineage>
        <taxon>Eukaryota</taxon>
        <taxon>Fungi</taxon>
        <taxon>Dikarya</taxon>
        <taxon>Ascomycota</taxon>
        <taxon>Pezizomycotina</taxon>
        <taxon>Sordariomycetes</taxon>
        <taxon>Xylariomycetidae</taxon>
        <taxon>Xylariales</taxon>
        <taxon>Hypoxylaceae</taxon>
        <taxon>Daldinia</taxon>
    </lineage>
</organism>
<feature type="region of interest" description="Disordered" evidence="1">
    <location>
        <begin position="238"/>
        <end position="306"/>
    </location>
</feature>
<accession>A0AAX6MAE2</accession>
<proteinExistence type="predicted"/>
<reference evidence="2 3" key="1">
    <citation type="journal article" date="2024" name="Front Chem Biol">
        <title>Unveiling the potential of Daldinia eschscholtzii MFLUCC 19-0629 through bioactivity and bioinformatics studies for enhanced sustainable agriculture production.</title>
        <authorList>
            <person name="Brooks S."/>
            <person name="Weaver J.A."/>
            <person name="Klomchit A."/>
            <person name="Alharthi S.A."/>
            <person name="Onlamun T."/>
            <person name="Nurani R."/>
            <person name="Vong T.K."/>
            <person name="Alberti F."/>
            <person name="Greco C."/>
        </authorList>
    </citation>
    <scope>NUCLEOTIDE SEQUENCE [LARGE SCALE GENOMIC DNA]</scope>
    <source>
        <strain evidence="2">MFLUCC 19-0629</strain>
    </source>
</reference>
<keyword evidence="3" id="KW-1185">Reference proteome</keyword>
<gene>
    <name evidence="2" type="ORF">Daesc_009692</name>
</gene>
<evidence type="ECO:0000313" key="2">
    <source>
        <dbReference type="EMBL" id="KAK6949609.1"/>
    </source>
</evidence>